<evidence type="ECO:0000259" key="5">
    <source>
        <dbReference type="PROSITE" id="PS51918"/>
    </source>
</evidence>
<dbReference type="GO" id="GO:0003824">
    <property type="term" value="F:catalytic activity"/>
    <property type="evidence" value="ECO:0007669"/>
    <property type="project" value="InterPro"/>
</dbReference>
<dbReference type="InterPro" id="IPR013785">
    <property type="entry name" value="Aldolase_TIM"/>
</dbReference>
<comment type="caution">
    <text evidence="6">The sequence shown here is derived from an EMBL/GenBank/DDBJ whole genome shotgun (WGS) entry which is preliminary data.</text>
</comment>
<feature type="domain" description="Radical SAM core" evidence="5">
    <location>
        <begin position="89"/>
        <end position="324"/>
    </location>
</feature>
<keyword evidence="3" id="KW-0408">Iron</keyword>
<evidence type="ECO:0000256" key="1">
    <source>
        <dbReference type="ARBA" id="ARBA00022691"/>
    </source>
</evidence>
<dbReference type="Pfam" id="PF13186">
    <property type="entry name" value="SPASM"/>
    <property type="match status" value="1"/>
</dbReference>
<protein>
    <recommendedName>
        <fullName evidence="5">Radical SAM core domain-containing protein</fullName>
    </recommendedName>
</protein>
<evidence type="ECO:0000256" key="3">
    <source>
        <dbReference type="ARBA" id="ARBA00023004"/>
    </source>
</evidence>
<dbReference type="Proteomes" id="UP000229561">
    <property type="component" value="Unassembled WGS sequence"/>
</dbReference>
<evidence type="ECO:0000256" key="4">
    <source>
        <dbReference type="ARBA" id="ARBA00023014"/>
    </source>
</evidence>
<dbReference type="CDD" id="cd01335">
    <property type="entry name" value="Radical_SAM"/>
    <property type="match status" value="1"/>
</dbReference>
<dbReference type="SUPFAM" id="SSF102114">
    <property type="entry name" value="Radical SAM enzymes"/>
    <property type="match status" value="1"/>
</dbReference>
<dbReference type="SFLD" id="SFLDG01386">
    <property type="entry name" value="main_SPASM_domain-containing"/>
    <property type="match status" value="1"/>
</dbReference>
<dbReference type="Pfam" id="PF04055">
    <property type="entry name" value="Radical_SAM"/>
    <property type="match status" value="1"/>
</dbReference>
<dbReference type="PANTHER" id="PTHR11228:SF7">
    <property type="entry name" value="PQQA PEPTIDE CYCLASE"/>
    <property type="match status" value="1"/>
</dbReference>
<evidence type="ECO:0000313" key="6">
    <source>
        <dbReference type="EMBL" id="PIW76546.1"/>
    </source>
</evidence>
<dbReference type="PANTHER" id="PTHR11228">
    <property type="entry name" value="RADICAL SAM DOMAIN PROTEIN"/>
    <property type="match status" value="1"/>
</dbReference>
<dbReference type="PROSITE" id="PS51918">
    <property type="entry name" value="RADICAL_SAM"/>
    <property type="match status" value="1"/>
</dbReference>
<dbReference type="InterPro" id="IPR023885">
    <property type="entry name" value="4Fe4S-binding_SPASM_dom"/>
</dbReference>
<keyword evidence="4" id="KW-0411">Iron-sulfur</keyword>
<proteinExistence type="predicted"/>
<dbReference type="GO" id="GO:0046872">
    <property type="term" value="F:metal ion binding"/>
    <property type="evidence" value="ECO:0007669"/>
    <property type="project" value="UniProtKB-KW"/>
</dbReference>
<dbReference type="AlphaFoldDB" id="A0A2M7IJ29"/>
<keyword evidence="2" id="KW-0479">Metal-binding</keyword>
<keyword evidence="1" id="KW-0949">S-adenosyl-L-methionine</keyword>
<reference evidence="7" key="1">
    <citation type="submission" date="2017-09" db="EMBL/GenBank/DDBJ databases">
        <title>Depth-based differentiation of microbial function through sediment-hosted aquifers and enrichment of novel symbionts in the deep terrestrial subsurface.</title>
        <authorList>
            <person name="Probst A.J."/>
            <person name="Ladd B."/>
            <person name="Jarett J.K."/>
            <person name="Geller-Mcgrath D.E."/>
            <person name="Sieber C.M.K."/>
            <person name="Emerson J.B."/>
            <person name="Anantharaman K."/>
            <person name="Thomas B.C."/>
            <person name="Malmstrom R."/>
            <person name="Stieglmeier M."/>
            <person name="Klingl A."/>
            <person name="Woyke T."/>
            <person name="Ryan C.M."/>
            <person name="Banfield J.F."/>
        </authorList>
    </citation>
    <scope>NUCLEOTIDE SEQUENCE [LARGE SCALE GENOMIC DNA]</scope>
</reference>
<gene>
    <name evidence="6" type="ORF">CO001_00775</name>
</gene>
<dbReference type="NCBIfam" id="TIGR04085">
    <property type="entry name" value="rSAM_more_4Fe4S"/>
    <property type="match status" value="1"/>
</dbReference>
<dbReference type="SFLD" id="SFLDG01067">
    <property type="entry name" value="SPASM/twitch_domain_containing"/>
    <property type="match status" value="1"/>
</dbReference>
<evidence type="ECO:0000256" key="2">
    <source>
        <dbReference type="ARBA" id="ARBA00022723"/>
    </source>
</evidence>
<dbReference type="Gene3D" id="3.20.20.70">
    <property type="entry name" value="Aldolase class I"/>
    <property type="match status" value="1"/>
</dbReference>
<dbReference type="GO" id="GO:0051536">
    <property type="term" value="F:iron-sulfur cluster binding"/>
    <property type="evidence" value="ECO:0007669"/>
    <property type="project" value="UniProtKB-KW"/>
</dbReference>
<dbReference type="InterPro" id="IPR050377">
    <property type="entry name" value="Radical_SAM_PqqE_MftC-like"/>
</dbReference>
<name>A0A2M7IJ29_9BACT</name>
<sequence length="483" mass="55590">MMFLRLKEKFRPIAYDDFFELFDNNTTNEYLLDEKQYQLLLLLDGSKTEQEIMYEYDEKSRDVLKELLKELEQLGALEKLSSLQIRVFPKNYPIPYLEAMLWDITSLCNLECAHCYVSKYSSQSKGNDLSIDEVYQLIDETSSMNVRDISLTGGEPLMRKEIRNILKRVVDSNIHLASIFTNGIAVDQDFVDFLKSIVPTPKNFWVRHSLDGMTPKSNAVLRGDKMDPVRLFQKMTDSIRMFVEADISVSVSTGIHRFNVHDITDMYSFMKGLGVRQWRMAVPKPLGRFQMNQRKIGANWSDILEAYHRLIDLHLSEVRMVNGEIIAPISIGIEQVFRTELIGRPMNVFQRGDFACFYHKNRCSIKSNGDVVPCGYFDEMVTGNVRNGGLKQAWENPEMQKIKHICISEVTECRNCLLLDQCGTGCRAVAKMTNGAITAKDPYACYQAPFLKEVVLPLFKKYDFSLKTSEKCSEFSVMEQEVI</sequence>
<accession>A0A2M7IJ29</accession>
<dbReference type="SFLD" id="SFLDS00029">
    <property type="entry name" value="Radical_SAM"/>
    <property type="match status" value="1"/>
</dbReference>
<dbReference type="InterPro" id="IPR058240">
    <property type="entry name" value="rSAM_sf"/>
</dbReference>
<evidence type="ECO:0000313" key="7">
    <source>
        <dbReference type="Proteomes" id="UP000229561"/>
    </source>
</evidence>
<dbReference type="InterPro" id="IPR007197">
    <property type="entry name" value="rSAM"/>
</dbReference>
<dbReference type="EMBL" id="PFGY01000024">
    <property type="protein sequence ID" value="PIW76546.1"/>
    <property type="molecule type" value="Genomic_DNA"/>
</dbReference>
<organism evidence="6 7">
    <name type="scientific">Candidatus Portnoybacteria bacterium CG_4_8_14_3_um_filter_40_10</name>
    <dbReference type="NCBI Taxonomy" id="1974801"/>
    <lineage>
        <taxon>Bacteria</taxon>
        <taxon>Candidatus Portnoyibacteriota</taxon>
    </lineage>
</organism>